<comment type="caution">
    <text evidence="1">The sequence shown here is derived from an EMBL/GenBank/DDBJ whole genome shotgun (WGS) entry which is preliminary data.</text>
</comment>
<dbReference type="InterPro" id="IPR036047">
    <property type="entry name" value="F-box-like_dom_sf"/>
</dbReference>
<dbReference type="RefSeq" id="XP_056519617.1">
    <property type="nucleotide sequence ID" value="XM_056666021.1"/>
</dbReference>
<evidence type="ECO:0000313" key="1">
    <source>
        <dbReference type="EMBL" id="KAJ5129238.1"/>
    </source>
</evidence>
<dbReference type="Proteomes" id="UP001149079">
    <property type="component" value="Unassembled WGS sequence"/>
</dbReference>
<reference evidence="1" key="2">
    <citation type="journal article" date="2023" name="IMA Fungus">
        <title>Comparative genomic study of the Penicillium genus elucidates a diverse pangenome and 15 lateral gene transfer events.</title>
        <authorList>
            <person name="Petersen C."/>
            <person name="Sorensen T."/>
            <person name="Nielsen M.R."/>
            <person name="Sondergaard T.E."/>
            <person name="Sorensen J.L."/>
            <person name="Fitzpatrick D.A."/>
            <person name="Frisvad J.C."/>
            <person name="Nielsen K.L."/>
        </authorList>
    </citation>
    <scope>NUCLEOTIDE SEQUENCE</scope>
    <source>
        <strain evidence="1">IBT 22155</strain>
    </source>
</reference>
<protein>
    <recommendedName>
        <fullName evidence="3">F-box domain-containing protein</fullName>
    </recommendedName>
</protein>
<evidence type="ECO:0000313" key="2">
    <source>
        <dbReference type="Proteomes" id="UP001149079"/>
    </source>
</evidence>
<sequence>MAPPPMATPAQSQAFSIPEIFELILLNLDTRTLLTKASRVCRDWTRFINSSPPIQRALFFKPLGNVLNKPTMENPMLAEAFPSLFHQIPATGDDDTNHNGRTERLLPLVTFTTFDFIRRPHMLDAYMRPEASWRRMLVQQPAVHTLTFLRVNYGHGGQSLCHYEVWSADYQKELGGGLRMETLFEVLIFEESWTQFECPNTRVFWRLEDLGESTQREMQLHGVGDLGLVLRTDFGVCWQRDSSEAAPEHDAVKNVRKKYRELGMTPKYWKESWVLERKTWGSLWN</sequence>
<evidence type="ECO:0008006" key="3">
    <source>
        <dbReference type="Google" id="ProtNLM"/>
    </source>
</evidence>
<dbReference type="OrthoDB" id="3800738at2759"/>
<name>A0A9W9GST9_9EURO</name>
<gene>
    <name evidence="1" type="ORF">N7515_005277</name>
</gene>
<organism evidence="1 2">
    <name type="scientific">Penicillium bovifimosum</name>
    <dbReference type="NCBI Taxonomy" id="126998"/>
    <lineage>
        <taxon>Eukaryota</taxon>
        <taxon>Fungi</taxon>
        <taxon>Dikarya</taxon>
        <taxon>Ascomycota</taxon>
        <taxon>Pezizomycotina</taxon>
        <taxon>Eurotiomycetes</taxon>
        <taxon>Eurotiomycetidae</taxon>
        <taxon>Eurotiales</taxon>
        <taxon>Aspergillaceae</taxon>
        <taxon>Penicillium</taxon>
    </lineage>
</organism>
<dbReference type="GeneID" id="81405191"/>
<accession>A0A9W9GST9</accession>
<proteinExistence type="predicted"/>
<dbReference type="AlphaFoldDB" id="A0A9W9GST9"/>
<reference evidence="1" key="1">
    <citation type="submission" date="2022-11" db="EMBL/GenBank/DDBJ databases">
        <authorList>
            <person name="Petersen C."/>
        </authorList>
    </citation>
    <scope>NUCLEOTIDE SEQUENCE</scope>
    <source>
        <strain evidence="1">IBT 22155</strain>
    </source>
</reference>
<dbReference type="EMBL" id="JAPQKL010000005">
    <property type="protein sequence ID" value="KAJ5129238.1"/>
    <property type="molecule type" value="Genomic_DNA"/>
</dbReference>
<dbReference type="SUPFAM" id="SSF81383">
    <property type="entry name" value="F-box domain"/>
    <property type="match status" value="1"/>
</dbReference>
<keyword evidence="2" id="KW-1185">Reference proteome</keyword>